<keyword evidence="3" id="KW-1185">Reference proteome</keyword>
<dbReference type="Proteomes" id="UP000298327">
    <property type="component" value="Unassembled WGS sequence"/>
</dbReference>
<evidence type="ECO:0000256" key="1">
    <source>
        <dbReference type="SAM" id="MobiDB-lite"/>
    </source>
</evidence>
<dbReference type="STRING" id="205917.A0A4Y9YZC8"/>
<organism evidence="2 3">
    <name type="scientific">Dentipellis fragilis</name>
    <dbReference type="NCBI Taxonomy" id="205917"/>
    <lineage>
        <taxon>Eukaryota</taxon>
        <taxon>Fungi</taxon>
        <taxon>Dikarya</taxon>
        <taxon>Basidiomycota</taxon>
        <taxon>Agaricomycotina</taxon>
        <taxon>Agaricomycetes</taxon>
        <taxon>Russulales</taxon>
        <taxon>Hericiaceae</taxon>
        <taxon>Dentipellis</taxon>
    </lineage>
</organism>
<dbReference type="OrthoDB" id="10357893at2759"/>
<dbReference type="EMBL" id="SEOQ01000183">
    <property type="protein sequence ID" value="TFY67725.1"/>
    <property type="molecule type" value="Genomic_DNA"/>
</dbReference>
<gene>
    <name evidence="2" type="ORF">EVG20_g3853</name>
</gene>
<feature type="compositionally biased region" description="Polar residues" evidence="1">
    <location>
        <begin position="209"/>
        <end position="221"/>
    </location>
</feature>
<reference evidence="2 3" key="1">
    <citation type="submission" date="2019-02" db="EMBL/GenBank/DDBJ databases">
        <title>Genome sequencing of the rare red list fungi Dentipellis fragilis.</title>
        <authorList>
            <person name="Buettner E."/>
            <person name="Kellner H."/>
        </authorList>
    </citation>
    <scope>NUCLEOTIDE SEQUENCE [LARGE SCALE GENOMIC DNA]</scope>
    <source>
        <strain evidence="2 3">DSM 105465</strain>
    </source>
</reference>
<comment type="caution">
    <text evidence="2">The sequence shown here is derived from an EMBL/GenBank/DDBJ whole genome shotgun (WGS) entry which is preliminary data.</text>
</comment>
<accession>A0A4Y9YZC8</accession>
<evidence type="ECO:0000313" key="2">
    <source>
        <dbReference type="EMBL" id="TFY67725.1"/>
    </source>
</evidence>
<protein>
    <submittedName>
        <fullName evidence="2">Uncharacterized protein</fullName>
    </submittedName>
</protein>
<feature type="compositionally biased region" description="Polar residues" evidence="1">
    <location>
        <begin position="241"/>
        <end position="251"/>
    </location>
</feature>
<name>A0A4Y9YZC8_9AGAM</name>
<sequence length="251" mass="28173">MAAPPKRTCLITNESSVPKALVDRCIVDCISREELIRLSDVWGMENVVEQSLENKVTLRADWDIMLRENCWTLVPIRSRLSDIVAKLLTCKKKGENRPWDQICPPKKLFYKFELLPLSLGTLSIIRLNEENAASPPNIFPPPYTNLPAFTLTCLHPYFAIVAAWDAFNRNKESLDTNRSNMTYSLLRTIMELWRELSDLPMEGAESKGDGSTAQGEQTIASEASVESAKKRKASDELDGPSTRSKVAKSSP</sequence>
<evidence type="ECO:0000313" key="3">
    <source>
        <dbReference type="Proteomes" id="UP000298327"/>
    </source>
</evidence>
<proteinExistence type="predicted"/>
<dbReference type="AlphaFoldDB" id="A0A4Y9YZC8"/>
<feature type="region of interest" description="Disordered" evidence="1">
    <location>
        <begin position="201"/>
        <end position="251"/>
    </location>
</feature>